<evidence type="ECO:0000313" key="2">
    <source>
        <dbReference type="EMBL" id="MBX52661.1"/>
    </source>
</evidence>
<name>A0A2P2PDD5_RHIMU</name>
<accession>A0A2P2PDD5</accession>
<proteinExistence type="predicted"/>
<organism evidence="2">
    <name type="scientific">Rhizophora mucronata</name>
    <name type="common">Asiatic mangrove</name>
    <dbReference type="NCBI Taxonomy" id="61149"/>
    <lineage>
        <taxon>Eukaryota</taxon>
        <taxon>Viridiplantae</taxon>
        <taxon>Streptophyta</taxon>
        <taxon>Embryophyta</taxon>
        <taxon>Tracheophyta</taxon>
        <taxon>Spermatophyta</taxon>
        <taxon>Magnoliopsida</taxon>
        <taxon>eudicotyledons</taxon>
        <taxon>Gunneridae</taxon>
        <taxon>Pentapetalae</taxon>
        <taxon>rosids</taxon>
        <taxon>fabids</taxon>
        <taxon>Malpighiales</taxon>
        <taxon>Rhizophoraceae</taxon>
        <taxon>Rhizophora</taxon>
    </lineage>
</organism>
<keyword evidence="1" id="KW-0472">Membrane</keyword>
<dbReference type="EMBL" id="GGEC01072177">
    <property type="protein sequence ID" value="MBX52661.1"/>
    <property type="molecule type" value="Transcribed_RNA"/>
</dbReference>
<keyword evidence="1" id="KW-1133">Transmembrane helix</keyword>
<protein>
    <submittedName>
        <fullName evidence="2">Uncharacterized protein</fullName>
    </submittedName>
</protein>
<reference evidence="2" key="1">
    <citation type="submission" date="2018-02" db="EMBL/GenBank/DDBJ databases">
        <title>Rhizophora mucronata_Transcriptome.</title>
        <authorList>
            <person name="Meera S.P."/>
            <person name="Sreeshan A."/>
            <person name="Augustine A."/>
        </authorList>
    </citation>
    <scope>NUCLEOTIDE SEQUENCE</scope>
    <source>
        <tissue evidence="2">Leaf</tissue>
    </source>
</reference>
<sequence length="40" mass="4733">MFLAEKEIKLGSSSLVILQMYVYETAISQLLMFQYFVRLK</sequence>
<dbReference type="AlphaFoldDB" id="A0A2P2PDD5"/>
<evidence type="ECO:0000256" key="1">
    <source>
        <dbReference type="SAM" id="Phobius"/>
    </source>
</evidence>
<keyword evidence="1" id="KW-0812">Transmembrane</keyword>
<feature type="transmembrane region" description="Helical" evidence="1">
    <location>
        <begin position="20"/>
        <end position="37"/>
    </location>
</feature>